<evidence type="ECO:0000313" key="13">
    <source>
        <dbReference type="Proteomes" id="UP000218890"/>
    </source>
</evidence>
<dbReference type="InterPro" id="IPR003661">
    <property type="entry name" value="HisK_dim/P_dom"/>
</dbReference>
<dbReference type="InterPro" id="IPR005467">
    <property type="entry name" value="His_kinase_dom"/>
</dbReference>
<dbReference type="FunFam" id="3.30.565.10:FF:000010">
    <property type="entry name" value="Sensor histidine kinase RcsC"/>
    <property type="match status" value="1"/>
</dbReference>
<dbReference type="InterPro" id="IPR013655">
    <property type="entry name" value="PAS_fold_3"/>
</dbReference>
<organism evidence="12 13">
    <name type="scientific">Halorhodospira halochloris</name>
    <name type="common">Ectothiorhodospira halochloris</name>
    <dbReference type="NCBI Taxonomy" id="1052"/>
    <lineage>
        <taxon>Bacteria</taxon>
        <taxon>Pseudomonadati</taxon>
        <taxon>Pseudomonadota</taxon>
        <taxon>Gammaproteobacteria</taxon>
        <taxon>Chromatiales</taxon>
        <taxon>Ectothiorhodospiraceae</taxon>
        <taxon>Halorhodospira</taxon>
    </lineage>
</organism>
<comment type="catalytic activity">
    <reaction evidence="1">
        <text>ATP + protein L-histidine = ADP + protein N-phospho-L-histidine.</text>
        <dbReference type="EC" id="2.7.13.3"/>
    </reaction>
</comment>
<dbReference type="Gene3D" id="1.10.287.130">
    <property type="match status" value="1"/>
</dbReference>
<reference evidence="12" key="1">
    <citation type="submission" date="2016-02" db="EMBL/GenBank/DDBJ databases">
        <title>Halorhodospira halochloris DSM-1059 complete genome, version 2.</title>
        <authorList>
            <person name="Tsukatani Y."/>
        </authorList>
    </citation>
    <scope>NUCLEOTIDE SEQUENCE</scope>
    <source>
        <strain evidence="12">DSM 1059</strain>
    </source>
</reference>
<evidence type="ECO:0000256" key="6">
    <source>
        <dbReference type="ARBA" id="ARBA00023012"/>
    </source>
</evidence>
<dbReference type="SUPFAM" id="SSF55874">
    <property type="entry name" value="ATPase domain of HSP90 chaperone/DNA topoisomerase II/histidine kinase"/>
    <property type="match status" value="1"/>
</dbReference>
<feature type="domain" description="PAC" evidence="11">
    <location>
        <begin position="230"/>
        <end position="282"/>
    </location>
</feature>
<dbReference type="InterPro" id="IPR001610">
    <property type="entry name" value="PAC"/>
</dbReference>
<dbReference type="InterPro" id="IPR004358">
    <property type="entry name" value="Sig_transdc_His_kin-like_C"/>
</dbReference>
<name>A0A0X8X9D2_HALHR</name>
<evidence type="ECO:0000256" key="2">
    <source>
        <dbReference type="ARBA" id="ARBA00012438"/>
    </source>
</evidence>
<dbReference type="CDD" id="cd00130">
    <property type="entry name" value="PAS"/>
    <property type="match status" value="1"/>
</dbReference>
<dbReference type="KEGG" id="hhk:HH1059_11670"/>
<dbReference type="Pfam" id="PF02518">
    <property type="entry name" value="HATPase_c"/>
    <property type="match status" value="1"/>
</dbReference>
<feature type="region of interest" description="Disordered" evidence="8">
    <location>
        <begin position="513"/>
        <end position="574"/>
    </location>
</feature>
<dbReference type="OrthoDB" id="9810730at2"/>
<dbReference type="InterPro" id="IPR036890">
    <property type="entry name" value="HATPase_C_sf"/>
</dbReference>
<dbReference type="Gene3D" id="3.40.50.2300">
    <property type="match status" value="1"/>
</dbReference>
<feature type="domain" description="Histidine kinase" evidence="9">
    <location>
        <begin position="293"/>
        <end position="510"/>
    </location>
</feature>
<feature type="modified residue" description="4-aspartylphosphate" evidence="7">
    <location>
        <position position="632"/>
    </location>
</feature>
<dbReference type="InterPro" id="IPR000700">
    <property type="entry name" value="PAS-assoc_C"/>
</dbReference>
<keyword evidence="13" id="KW-1185">Reference proteome</keyword>
<dbReference type="PROSITE" id="PS50109">
    <property type="entry name" value="HIS_KIN"/>
    <property type="match status" value="1"/>
</dbReference>
<evidence type="ECO:0000256" key="1">
    <source>
        <dbReference type="ARBA" id="ARBA00000085"/>
    </source>
</evidence>
<gene>
    <name evidence="12" type="ORF">HH1059_11670</name>
</gene>
<dbReference type="InterPro" id="IPR000014">
    <property type="entry name" value="PAS"/>
</dbReference>
<evidence type="ECO:0000313" key="12">
    <source>
        <dbReference type="EMBL" id="BAU57860.1"/>
    </source>
</evidence>
<dbReference type="SMART" id="SM00091">
    <property type="entry name" value="PAS"/>
    <property type="match status" value="2"/>
</dbReference>
<evidence type="ECO:0000259" key="11">
    <source>
        <dbReference type="PROSITE" id="PS50113"/>
    </source>
</evidence>
<dbReference type="AlphaFoldDB" id="A0A0X8X9D2"/>
<dbReference type="RefSeq" id="WP_096409193.1">
    <property type="nucleotide sequence ID" value="NZ_AP017372.2"/>
</dbReference>
<dbReference type="PROSITE" id="PS50110">
    <property type="entry name" value="RESPONSE_REGULATORY"/>
    <property type="match status" value="1"/>
</dbReference>
<dbReference type="SUPFAM" id="SSF55785">
    <property type="entry name" value="PYP-like sensor domain (PAS domain)"/>
    <property type="match status" value="2"/>
</dbReference>
<keyword evidence="3 7" id="KW-0597">Phosphoprotein</keyword>
<keyword evidence="4" id="KW-0808">Transferase</keyword>
<evidence type="ECO:0000256" key="3">
    <source>
        <dbReference type="ARBA" id="ARBA00022553"/>
    </source>
</evidence>
<dbReference type="PROSITE" id="PS50113">
    <property type="entry name" value="PAC"/>
    <property type="match status" value="1"/>
</dbReference>
<dbReference type="PANTHER" id="PTHR43047">
    <property type="entry name" value="TWO-COMPONENT HISTIDINE PROTEIN KINASE"/>
    <property type="match status" value="1"/>
</dbReference>
<dbReference type="CDD" id="cd17546">
    <property type="entry name" value="REC_hyHK_CKI1_RcsC-like"/>
    <property type="match status" value="1"/>
</dbReference>
<dbReference type="GO" id="GO:0009927">
    <property type="term" value="F:histidine phosphotransfer kinase activity"/>
    <property type="evidence" value="ECO:0007669"/>
    <property type="project" value="TreeGrafter"/>
</dbReference>
<dbReference type="CDD" id="cd00082">
    <property type="entry name" value="HisKA"/>
    <property type="match status" value="1"/>
</dbReference>
<dbReference type="Pfam" id="PF00512">
    <property type="entry name" value="HisKA"/>
    <property type="match status" value="1"/>
</dbReference>
<dbReference type="CDD" id="cd16922">
    <property type="entry name" value="HATPase_EvgS-ArcB-TorS-like"/>
    <property type="match status" value="1"/>
</dbReference>
<dbReference type="InterPro" id="IPR036097">
    <property type="entry name" value="HisK_dim/P_sf"/>
</dbReference>
<accession>A0A0X8X9D2</accession>
<keyword evidence="5 12" id="KW-0418">Kinase</keyword>
<keyword evidence="6" id="KW-0902">Two-component regulatory system</keyword>
<dbReference type="EC" id="2.7.13.3" evidence="2"/>
<protein>
    <recommendedName>
        <fullName evidence="2">histidine kinase</fullName>
        <ecNumber evidence="2">2.7.13.3</ecNumber>
    </recommendedName>
</protein>
<dbReference type="PANTHER" id="PTHR43047:SF72">
    <property type="entry name" value="OSMOSENSING HISTIDINE PROTEIN KINASE SLN1"/>
    <property type="match status" value="1"/>
</dbReference>
<dbReference type="InterPro" id="IPR013656">
    <property type="entry name" value="PAS_4"/>
</dbReference>
<dbReference type="Pfam" id="PF00072">
    <property type="entry name" value="Response_reg"/>
    <property type="match status" value="1"/>
</dbReference>
<dbReference type="SMART" id="SM00086">
    <property type="entry name" value="PAC"/>
    <property type="match status" value="2"/>
</dbReference>
<dbReference type="SMART" id="SM00387">
    <property type="entry name" value="HATPase_c"/>
    <property type="match status" value="1"/>
</dbReference>
<dbReference type="Pfam" id="PF08448">
    <property type="entry name" value="PAS_4"/>
    <property type="match status" value="1"/>
</dbReference>
<feature type="domain" description="Response regulatory" evidence="10">
    <location>
        <begin position="583"/>
        <end position="702"/>
    </location>
</feature>
<dbReference type="EMBL" id="AP017372">
    <property type="protein sequence ID" value="BAU57860.1"/>
    <property type="molecule type" value="Genomic_DNA"/>
</dbReference>
<evidence type="ECO:0000256" key="4">
    <source>
        <dbReference type="ARBA" id="ARBA00022679"/>
    </source>
</evidence>
<dbReference type="SMART" id="SM00388">
    <property type="entry name" value="HisKA"/>
    <property type="match status" value="1"/>
</dbReference>
<evidence type="ECO:0000256" key="8">
    <source>
        <dbReference type="SAM" id="MobiDB-lite"/>
    </source>
</evidence>
<evidence type="ECO:0000259" key="9">
    <source>
        <dbReference type="PROSITE" id="PS50109"/>
    </source>
</evidence>
<dbReference type="GO" id="GO:0005886">
    <property type="term" value="C:plasma membrane"/>
    <property type="evidence" value="ECO:0007669"/>
    <property type="project" value="TreeGrafter"/>
</dbReference>
<dbReference type="InterPro" id="IPR035965">
    <property type="entry name" value="PAS-like_dom_sf"/>
</dbReference>
<evidence type="ECO:0000256" key="7">
    <source>
        <dbReference type="PROSITE-ProRule" id="PRU00169"/>
    </source>
</evidence>
<dbReference type="SMART" id="SM00448">
    <property type="entry name" value="REC"/>
    <property type="match status" value="1"/>
</dbReference>
<dbReference type="NCBIfam" id="TIGR00229">
    <property type="entry name" value="sensory_box"/>
    <property type="match status" value="1"/>
</dbReference>
<evidence type="ECO:0000256" key="5">
    <source>
        <dbReference type="ARBA" id="ARBA00022777"/>
    </source>
</evidence>
<dbReference type="PRINTS" id="PR00344">
    <property type="entry name" value="BCTRLSENSOR"/>
</dbReference>
<dbReference type="SUPFAM" id="SSF52172">
    <property type="entry name" value="CheY-like"/>
    <property type="match status" value="1"/>
</dbReference>
<dbReference type="InterPro" id="IPR011006">
    <property type="entry name" value="CheY-like_superfamily"/>
</dbReference>
<dbReference type="Pfam" id="PF08447">
    <property type="entry name" value="PAS_3"/>
    <property type="match status" value="1"/>
</dbReference>
<feature type="compositionally biased region" description="Polar residues" evidence="8">
    <location>
        <begin position="544"/>
        <end position="557"/>
    </location>
</feature>
<dbReference type="Gene3D" id="3.30.565.10">
    <property type="entry name" value="Histidine kinase-like ATPase, C-terminal domain"/>
    <property type="match status" value="1"/>
</dbReference>
<dbReference type="SUPFAM" id="SSF47384">
    <property type="entry name" value="Homodimeric domain of signal transducing histidine kinase"/>
    <property type="match status" value="1"/>
</dbReference>
<dbReference type="Proteomes" id="UP000218890">
    <property type="component" value="Chromosome"/>
</dbReference>
<dbReference type="Gene3D" id="3.30.450.20">
    <property type="entry name" value="PAS domain"/>
    <property type="match status" value="2"/>
</dbReference>
<sequence length="711" mass="79573">MATDNKSSRGSYPQAPISISNEELANASLDALSSNIAVIDTSGKIIMVNEAWRSFALNNGGSGHTLEIGSDYLDVLKRAMESGDPDATKAYQGIVAILAGDIRLFVHEYPCHSPYQERWFLMQATPLAKQGKIYGVVVNHLDITDRHTAERSLQRTEKRFTEIASTIDETIWIRNKEKFIYVNDSFARVWGRSPTALYKDPGEFFAAIHPEDRERIFCEHKKCLDSGQGFKGTYRIIRPDGEVRWIEEREFPVYEDNAAAVRFVGSARDITEQKNLQLKLEEANRVKTDFLNAVSHDLRTPLNAILGFTELLQDSSGLDETQRHYISLSRRAGFRLHGLIDTLLELSRLESGNVQLREELFNLRSFIQEQLELLTLHAEEKGLELVVRIDDDLPEYVYGDDVRFAQVLYNLVINAIKFTDQGSISVHAGVDSNDLVTVAVTDSGPGISAQEQTRIFEPFTQLDQSGSRTLGTGLGLTISRELCRLMGGDLWLESTLGRGSTFYFSADLRATADTPQGDQEQRYGHEAPVSAAKHTPCNREESSPSEQLPGTSSQHTPPSRDGQPANATPEDGYAKEGFHQGVSVLVAEDEPTNALLVQTILEQLGATVILVTDGQQALQKWRQESFDLLLLDVQMPYLDGLQTLEQIRHQEKERNLDRTCIAMLTAHAGEHMRIECEQLGADTFLTKPVQRQDLLAVLRWAGEQRLIDPQS</sequence>
<proteinExistence type="predicted"/>
<dbReference type="GO" id="GO:0000155">
    <property type="term" value="F:phosphorelay sensor kinase activity"/>
    <property type="evidence" value="ECO:0007669"/>
    <property type="project" value="InterPro"/>
</dbReference>
<dbReference type="InterPro" id="IPR001789">
    <property type="entry name" value="Sig_transdc_resp-reg_receiver"/>
</dbReference>
<dbReference type="InterPro" id="IPR003594">
    <property type="entry name" value="HATPase_dom"/>
</dbReference>
<evidence type="ECO:0000259" key="10">
    <source>
        <dbReference type="PROSITE" id="PS50110"/>
    </source>
</evidence>